<keyword evidence="3" id="KW-0645">Protease</keyword>
<dbReference type="CDD" id="cd00190">
    <property type="entry name" value="Tryp_SPc"/>
    <property type="match status" value="1"/>
</dbReference>
<keyword evidence="4" id="KW-0378">Hydrolase</keyword>
<evidence type="ECO:0000256" key="3">
    <source>
        <dbReference type="ARBA" id="ARBA00022670"/>
    </source>
</evidence>
<evidence type="ECO:0000313" key="10">
    <source>
        <dbReference type="Proteomes" id="UP000069272"/>
    </source>
</evidence>
<dbReference type="VEuPathDB" id="VectorBase:AALB006015"/>
<dbReference type="PROSITE" id="PS00135">
    <property type="entry name" value="TRYPSIN_SER"/>
    <property type="match status" value="1"/>
</dbReference>
<dbReference type="InterPro" id="IPR009003">
    <property type="entry name" value="Peptidase_S1_PA"/>
</dbReference>
<accession>A0A182FHM2</accession>
<reference evidence="9 10" key="1">
    <citation type="journal article" date="2017" name="G3 (Bethesda)">
        <title>The Physical Genome Mapping of Anopheles albimanus Corrected Scaffold Misassemblies and Identified Interarm Rearrangements in Genus Anopheles.</title>
        <authorList>
            <person name="Artemov G.N."/>
            <person name="Peery A.N."/>
            <person name="Jiang X."/>
            <person name="Tu Z."/>
            <person name="Stegniy V.N."/>
            <person name="Sharakhova M.V."/>
            <person name="Sharakhov I.V."/>
        </authorList>
    </citation>
    <scope>NUCLEOTIDE SEQUENCE [LARGE SCALE GENOMIC DNA]</scope>
    <source>
        <strain evidence="9 10">ALBI9_A</strain>
    </source>
</reference>
<dbReference type="InterPro" id="IPR001254">
    <property type="entry name" value="Trypsin_dom"/>
</dbReference>
<proteinExistence type="inferred from homology"/>
<organism evidence="9 10">
    <name type="scientific">Anopheles albimanus</name>
    <name type="common">New world malaria mosquito</name>
    <dbReference type="NCBI Taxonomy" id="7167"/>
    <lineage>
        <taxon>Eukaryota</taxon>
        <taxon>Metazoa</taxon>
        <taxon>Ecdysozoa</taxon>
        <taxon>Arthropoda</taxon>
        <taxon>Hexapoda</taxon>
        <taxon>Insecta</taxon>
        <taxon>Pterygota</taxon>
        <taxon>Neoptera</taxon>
        <taxon>Endopterygota</taxon>
        <taxon>Diptera</taxon>
        <taxon>Nematocera</taxon>
        <taxon>Culicoidea</taxon>
        <taxon>Culicidae</taxon>
        <taxon>Anophelinae</taxon>
        <taxon>Anopheles</taxon>
    </lineage>
</organism>
<dbReference type="PROSITE" id="PS50240">
    <property type="entry name" value="TRYPSIN_DOM"/>
    <property type="match status" value="1"/>
</dbReference>
<evidence type="ECO:0000313" key="9">
    <source>
        <dbReference type="EnsemblMetazoa" id="AALB006015-PA"/>
    </source>
</evidence>
<evidence type="ECO:0000256" key="1">
    <source>
        <dbReference type="ARBA" id="ARBA00004613"/>
    </source>
</evidence>
<dbReference type="GO" id="GO:0005615">
    <property type="term" value="C:extracellular space"/>
    <property type="evidence" value="ECO:0007669"/>
    <property type="project" value="TreeGrafter"/>
</dbReference>
<dbReference type="STRING" id="7167.A0A182FHM2"/>
<dbReference type="InterPro" id="IPR001314">
    <property type="entry name" value="Peptidase_S1A"/>
</dbReference>
<evidence type="ECO:0000256" key="7">
    <source>
        <dbReference type="ARBA" id="ARBA00024195"/>
    </source>
</evidence>
<dbReference type="GO" id="GO:0004252">
    <property type="term" value="F:serine-type endopeptidase activity"/>
    <property type="evidence" value="ECO:0007669"/>
    <property type="project" value="InterPro"/>
</dbReference>
<dbReference type="FunFam" id="2.40.10.10:FF:000002">
    <property type="entry name" value="Transmembrane protease serine"/>
    <property type="match status" value="1"/>
</dbReference>
<comment type="subcellular location">
    <subcellularLocation>
        <location evidence="1">Secreted</location>
    </subcellularLocation>
</comment>
<sequence length="426" mass="46906">MGTTVWRVEADKTAEHSENSIESSTRNMVARRYAIIIVGIIFALVLFLLQTIQYTAAQHRKQSLDWRCEKGVVEYHRVPPATRIQFMSHLQLIDLNKENSTLNSLADWSSVSRSVMSELNANETLPACDILTEFNYHRCTNGSKNSQIVGGQMAEEGDAPFVVSLRNMEHERQHGFGTGLFCGGSLINAHLVLTAAHCLIVEPPNIGVVAGVLNRFDRSARMQFRTVLSYLVPAEWNQPTLFADIGLIALETPFELKGPGSIGSVQPIRLPTSTPQEGTRCMLYGWGKAPEDSGRLYFPIYLQKAEVAVLNLERCNQSISIMLHVPGGTLCAGRYEGLVDSCQGDSGGPLVCGDTPTVVGVVSFGWKCGLPGFPGIYTDVFQYREWLQLSIASDPHTWYKGTAMSRWNAPGITSILVIATLLRQGL</sequence>
<dbReference type="InterPro" id="IPR018114">
    <property type="entry name" value="TRYPSIN_HIS"/>
</dbReference>
<dbReference type="InterPro" id="IPR050127">
    <property type="entry name" value="Serine_Proteases_S1"/>
</dbReference>
<dbReference type="InterPro" id="IPR043504">
    <property type="entry name" value="Peptidase_S1_PA_chymotrypsin"/>
</dbReference>
<dbReference type="InterPro" id="IPR033116">
    <property type="entry name" value="TRYPSIN_SER"/>
</dbReference>
<dbReference type="Proteomes" id="UP000069272">
    <property type="component" value="Chromosome 3L"/>
</dbReference>
<dbReference type="AlphaFoldDB" id="A0A182FHM2"/>
<feature type="domain" description="Peptidase S1" evidence="8">
    <location>
        <begin position="148"/>
        <end position="392"/>
    </location>
</feature>
<comment type="similarity">
    <text evidence="7">Belongs to the peptidase S1 family. CLIP subfamily.</text>
</comment>
<evidence type="ECO:0000256" key="2">
    <source>
        <dbReference type="ARBA" id="ARBA00022525"/>
    </source>
</evidence>
<reference evidence="9" key="2">
    <citation type="submission" date="2022-08" db="UniProtKB">
        <authorList>
            <consortium name="EnsemblMetazoa"/>
        </authorList>
    </citation>
    <scope>IDENTIFICATION</scope>
    <source>
        <strain evidence="9">STECLA/ALBI9_A</strain>
    </source>
</reference>
<dbReference type="PANTHER" id="PTHR24264">
    <property type="entry name" value="TRYPSIN-RELATED"/>
    <property type="match status" value="1"/>
</dbReference>
<keyword evidence="10" id="KW-1185">Reference proteome</keyword>
<dbReference type="PROSITE" id="PS00134">
    <property type="entry name" value="TRYPSIN_HIS"/>
    <property type="match status" value="1"/>
</dbReference>
<evidence type="ECO:0000259" key="8">
    <source>
        <dbReference type="PROSITE" id="PS50240"/>
    </source>
</evidence>
<keyword evidence="2" id="KW-0964">Secreted</keyword>
<name>A0A182FHM2_ANOAL</name>
<dbReference type="VEuPathDB" id="VectorBase:AALB20_038552"/>
<keyword evidence="6" id="KW-1015">Disulfide bond</keyword>
<protein>
    <recommendedName>
        <fullName evidence="8">Peptidase S1 domain-containing protein</fullName>
    </recommendedName>
</protein>
<dbReference type="GO" id="GO:0006508">
    <property type="term" value="P:proteolysis"/>
    <property type="evidence" value="ECO:0007669"/>
    <property type="project" value="UniProtKB-KW"/>
</dbReference>
<dbReference type="PRINTS" id="PR00722">
    <property type="entry name" value="CHYMOTRYPSIN"/>
</dbReference>
<dbReference type="SUPFAM" id="SSF50494">
    <property type="entry name" value="Trypsin-like serine proteases"/>
    <property type="match status" value="1"/>
</dbReference>
<dbReference type="Pfam" id="PF00089">
    <property type="entry name" value="Trypsin"/>
    <property type="match status" value="1"/>
</dbReference>
<evidence type="ECO:0000256" key="4">
    <source>
        <dbReference type="ARBA" id="ARBA00022801"/>
    </source>
</evidence>
<keyword evidence="5" id="KW-0720">Serine protease</keyword>
<dbReference type="EnsemblMetazoa" id="AALB006015-RA">
    <property type="protein sequence ID" value="AALB006015-PA"/>
    <property type="gene ID" value="AALB006015"/>
</dbReference>
<dbReference type="SMART" id="SM00020">
    <property type="entry name" value="Tryp_SPc"/>
    <property type="match status" value="1"/>
</dbReference>
<evidence type="ECO:0000256" key="6">
    <source>
        <dbReference type="ARBA" id="ARBA00023157"/>
    </source>
</evidence>
<dbReference type="PANTHER" id="PTHR24264:SF65">
    <property type="entry name" value="SRCR DOMAIN-CONTAINING PROTEIN"/>
    <property type="match status" value="1"/>
</dbReference>
<dbReference type="Gene3D" id="2.40.10.10">
    <property type="entry name" value="Trypsin-like serine proteases"/>
    <property type="match status" value="1"/>
</dbReference>
<evidence type="ECO:0000256" key="5">
    <source>
        <dbReference type="ARBA" id="ARBA00022825"/>
    </source>
</evidence>